<feature type="transmembrane region" description="Helical" evidence="10">
    <location>
        <begin position="13"/>
        <end position="32"/>
    </location>
</feature>
<evidence type="ECO:0000256" key="6">
    <source>
        <dbReference type="ARBA" id="ARBA00023004"/>
    </source>
</evidence>
<dbReference type="InterPro" id="IPR017972">
    <property type="entry name" value="Cyt_P450_CS"/>
</dbReference>
<dbReference type="GO" id="GO:0004497">
    <property type="term" value="F:monooxygenase activity"/>
    <property type="evidence" value="ECO:0007669"/>
    <property type="project" value="UniProtKB-KW"/>
</dbReference>
<dbReference type="AlphaFoldDB" id="A0A9P4HRL0"/>
<organism evidence="11 12">
    <name type="scientific">Saccharata proteae CBS 121410</name>
    <dbReference type="NCBI Taxonomy" id="1314787"/>
    <lineage>
        <taxon>Eukaryota</taxon>
        <taxon>Fungi</taxon>
        <taxon>Dikarya</taxon>
        <taxon>Ascomycota</taxon>
        <taxon>Pezizomycotina</taxon>
        <taxon>Dothideomycetes</taxon>
        <taxon>Dothideomycetes incertae sedis</taxon>
        <taxon>Botryosphaeriales</taxon>
        <taxon>Saccharataceae</taxon>
        <taxon>Saccharata</taxon>
    </lineage>
</organism>
<dbReference type="InterPro" id="IPR002403">
    <property type="entry name" value="Cyt_P450_E_grp-IV"/>
</dbReference>
<dbReference type="PANTHER" id="PTHR46206">
    <property type="entry name" value="CYTOCHROME P450"/>
    <property type="match status" value="1"/>
</dbReference>
<evidence type="ECO:0000256" key="1">
    <source>
        <dbReference type="ARBA" id="ARBA00001971"/>
    </source>
</evidence>
<keyword evidence="10" id="KW-1133">Transmembrane helix</keyword>
<dbReference type="Pfam" id="PF00067">
    <property type="entry name" value="p450"/>
    <property type="match status" value="1"/>
</dbReference>
<sequence>MATGADLTRTRSWLIYLPYLFLIISVLHFRALRKRVAPKNVPWVGLRKEWFAQYRAHWRELKTSKKDCEDGYAKYSKVSKPFLTSNSGSFQPEVVLPPAHIKWLIDQPESVVSIYNVLIDDVEFTYQSPRSWKFSRPFHVEALNKMRLDLMTAPMVNEIDICLDKIFGSNTKEWTKVSVRTATHFILSRITNRVFVGEALAHDERYYNISTSFFSSLGETSLAIKLLIPSSLKPILGYVFALRTRYYDWRCSQSLIPTIKKHLADAESRKHSHDEVRNPDMLQLMARFAVRSSDPIDHDPRSLCSRILALNFVGIHTSSAAAMNAFLDIAAGGPSVHAALRHEASTVLREAGGTWTKPAVAKLVLLDSTLRESLRFSAFKARGVERQIIAKRGVTLPDGTYLPYGTKVGMPTTEIHKDAAFYDRPDEFVFDRFVAKAELGMVNTTDTFLAFGHGRHACPGRFFSTHELKLLFAQFVLNYDIKFFSERPAGFFISDFWAQPDAELEVRRVAGRE</sequence>
<evidence type="ECO:0000256" key="10">
    <source>
        <dbReference type="SAM" id="Phobius"/>
    </source>
</evidence>
<keyword evidence="12" id="KW-1185">Reference proteome</keyword>
<evidence type="ECO:0000256" key="4">
    <source>
        <dbReference type="ARBA" id="ARBA00022723"/>
    </source>
</evidence>
<evidence type="ECO:0000256" key="8">
    <source>
        <dbReference type="PIRSR" id="PIRSR602403-1"/>
    </source>
</evidence>
<evidence type="ECO:0000256" key="5">
    <source>
        <dbReference type="ARBA" id="ARBA00023002"/>
    </source>
</evidence>
<keyword evidence="3 8" id="KW-0349">Heme</keyword>
<dbReference type="OrthoDB" id="1844152at2759"/>
<protein>
    <submittedName>
        <fullName evidence="11">Cytochrome P450</fullName>
    </submittedName>
</protein>
<comment type="cofactor">
    <cofactor evidence="1 8">
        <name>heme</name>
        <dbReference type="ChEBI" id="CHEBI:30413"/>
    </cofactor>
</comment>
<dbReference type="SUPFAM" id="SSF48264">
    <property type="entry name" value="Cytochrome P450"/>
    <property type="match status" value="1"/>
</dbReference>
<keyword evidence="6 8" id="KW-0408">Iron</keyword>
<reference evidence="11" key="1">
    <citation type="journal article" date="2020" name="Stud. Mycol.">
        <title>101 Dothideomycetes genomes: a test case for predicting lifestyles and emergence of pathogens.</title>
        <authorList>
            <person name="Haridas S."/>
            <person name="Albert R."/>
            <person name="Binder M."/>
            <person name="Bloem J."/>
            <person name="Labutti K."/>
            <person name="Salamov A."/>
            <person name="Andreopoulos B."/>
            <person name="Baker S."/>
            <person name="Barry K."/>
            <person name="Bills G."/>
            <person name="Bluhm B."/>
            <person name="Cannon C."/>
            <person name="Castanera R."/>
            <person name="Culley D."/>
            <person name="Daum C."/>
            <person name="Ezra D."/>
            <person name="Gonzalez J."/>
            <person name="Henrissat B."/>
            <person name="Kuo A."/>
            <person name="Liang C."/>
            <person name="Lipzen A."/>
            <person name="Lutzoni F."/>
            <person name="Magnuson J."/>
            <person name="Mondo S."/>
            <person name="Nolan M."/>
            <person name="Ohm R."/>
            <person name="Pangilinan J."/>
            <person name="Park H.-J."/>
            <person name="Ramirez L."/>
            <person name="Alfaro M."/>
            <person name="Sun H."/>
            <person name="Tritt A."/>
            <person name="Yoshinaga Y."/>
            <person name="Zwiers L.-H."/>
            <person name="Turgeon B."/>
            <person name="Goodwin S."/>
            <person name="Spatafora J."/>
            <person name="Crous P."/>
            <person name="Grigoriev I."/>
        </authorList>
    </citation>
    <scope>NUCLEOTIDE SEQUENCE</scope>
    <source>
        <strain evidence="11">CBS 121410</strain>
    </source>
</reference>
<evidence type="ECO:0000313" key="12">
    <source>
        <dbReference type="Proteomes" id="UP000799776"/>
    </source>
</evidence>
<dbReference type="GO" id="GO:0016705">
    <property type="term" value="F:oxidoreductase activity, acting on paired donors, with incorporation or reduction of molecular oxygen"/>
    <property type="evidence" value="ECO:0007669"/>
    <property type="project" value="InterPro"/>
</dbReference>
<dbReference type="Proteomes" id="UP000799776">
    <property type="component" value="Unassembled WGS sequence"/>
</dbReference>
<name>A0A9P4HRL0_9PEZI</name>
<evidence type="ECO:0000256" key="3">
    <source>
        <dbReference type="ARBA" id="ARBA00022617"/>
    </source>
</evidence>
<keyword evidence="7 9" id="KW-0503">Monooxygenase</keyword>
<evidence type="ECO:0000256" key="2">
    <source>
        <dbReference type="ARBA" id="ARBA00010617"/>
    </source>
</evidence>
<evidence type="ECO:0000256" key="7">
    <source>
        <dbReference type="ARBA" id="ARBA00023033"/>
    </source>
</evidence>
<keyword evidence="4 8" id="KW-0479">Metal-binding</keyword>
<proteinExistence type="inferred from homology"/>
<keyword evidence="5 9" id="KW-0560">Oxidoreductase</keyword>
<dbReference type="CDD" id="cd11041">
    <property type="entry name" value="CYP503A1-like"/>
    <property type="match status" value="1"/>
</dbReference>
<evidence type="ECO:0000256" key="9">
    <source>
        <dbReference type="RuleBase" id="RU000461"/>
    </source>
</evidence>
<keyword evidence="10" id="KW-0812">Transmembrane</keyword>
<gene>
    <name evidence="11" type="ORF">K490DRAFT_47286</name>
</gene>
<dbReference type="PRINTS" id="PR00465">
    <property type="entry name" value="EP450IV"/>
</dbReference>
<comment type="similarity">
    <text evidence="2 9">Belongs to the cytochrome P450 family.</text>
</comment>
<keyword evidence="10" id="KW-0472">Membrane</keyword>
<accession>A0A9P4HRL0</accession>
<dbReference type="PANTHER" id="PTHR46206:SF1">
    <property type="entry name" value="P450, PUTATIVE (EUROFUNG)-RELATED"/>
    <property type="match status" value="1"/>
</dbReference>
<dbReference type="GO" id="GO:0020037">
    <property type="term" value="F:heme binding"/>
    <property type="evidence" value="ECO:0007669"/>
    <property type="project" value="InterPro"/>
</dbReference>
<dbReference type="PROSITE" id="PS00086">
    <property type="entry name" value="CYTOCHROME_P450"/>
    <property type="match status" value="1"/>
</dbReference>
<dbReference type="InterPro" id="IPR001128">
    <property type="entry name" value="Cyt_P450"/>
</dbReference>
<feature type="binding site" description="axial binding residue" evidence="8">
    <location>
        <position position="458"/>
    </location>
    <ligand>
        <name>heme</name>
        <dbReference type="ChEBI" id="CHEBI:30413"/>
    </ligand>
    <ligandPart>
        <name>Fe</name>
        <dbReference type="ChEBI" id="CHEBI:18248"/>
    </ligandPart>
</feature>
<dbReference type="GO" id="GO:0005506">
    <property type="term" value="F:iron ion binding"/>
    <property type="evidence" value="ECO:0007669"/>
    <property type="project" value="InterPro"/>
</dbReference>
<dbReference type="EMBL" id="ML978733">
    <property type="protein sequence ID" value="KAF2085151.1"/>
    <property type="molecule type" value="Genomic_DNA"/>
</dbReference>
<evidence type="ECO:0000313" key="11">
    <source>
        <dbReference type="EMBL" id="KAF2085151.1"/>
    </source>
</evidence>
<dbReference type="Gene3D" id="1.10.630.10">
    <property type="entry name" value="Cytochrome P450"/>
    <property type="match status" value="1"/>
</dbReference>
<dbReference type="InterPro" id="IPR036396">
    <property type="entry name" value="Cyt_P450_sf"/>
</dbReference>
<comment type="caution">
    <text evidence="11">The sequence shown here is derived from an EMBL/GenBank/DDBJ whole genome shotgun (WGS) entry which is preliminary data.</text>
</comment>